<accession>A0A1I5XIK1</accession>
<dbReference type="EMBL" id="FOWC01000010">
    <property type="protein sequence ID" value="SFQ31789.1"/>
    <property type="molecule type" value="Genomic_DNA"/>
</dbReference>
<dbReference type="RefSeq" id="WP_093575790.1">
    <property type="nucleotide sequence ID" value="NZ_FOWC01000010.1"/>
</dbReference>
<dbReference type="OrthoDB" id="9899188at2"/>
<protein>
    <submittedName>
        <fullName evidence="2">Uncharacterized protein</fullName>
    </submittedName>
</protein>
<organism evidence="2 3">
    <name type="scientific">Amycolatopsis rubida</name>
    <dbReference type="NCBI Taxonomy" id="112413"/>
    <lineage>
        <taxon>Bacteria</taxon>
        <taxon>Bacillati</taxon>
        <taxon>Actinomycetota</taxon>
        <taxon>Actinomycetes</taxon>
        <taxon>Pseudonocardiales</taxon>
        <taxon>Pseudonocardiaceae</taxon>
        <taxon>Amycolatopsis</taxon>
    </lineage>
</organism>
<dbReference type="AlphaFoldDB" id="A0A1I5XIK1"/>
<sequence length="85" mass="9109">MAHPSSPTAHAILHAPPDDPDEFEQSPDQPPGIDEYTDHLPDPVSAAHRVNDFIGAYGDGRVSGLEGLPPLFTRDLNALTKAVLE</sequence>
<dbReference type="STRING" id="112413.SAMN05421854_110260"/>
<feature type="region of interest" description="Disordered" evidence="1">
    <location>
        <begin position="1"/>
        <end position="42"/>
    </location>
</feature>
<evidence type="ECO:0000313" key="3">
    <source>
        <dbReference type="Proteomes" id="UP000199137"/>
    </source>
</evidence>
<evidence type="ECO:0000256" key="1">
    <source>
        <dbReference type="SAM" id="MobiDB-lite"/>
    </source>
</evidence>
<reference evidence="2 3" key="1">
    <citation type="submission" date="2016-10" db="EMBL/GenBank/DDBJ databases">
        <authorList>
            <person name="de Groot N.N."/>
        </authorList>
    </citation>
    <scope>NUCLEOTIDE SEQUENCE [LARGE SCALE GENOMIC DNA]</scope>
    <source>
        <strain evidence="2 3">DSM 44637</strain>
    </source>
</reference>
<dbReference type="Proteomes" id="UP000199137">
    <property type="component" value="Unassembled WGS sequence"/>
</dbReference>
<gene>
    <name evidence="2" type="ORF">SAMN05421854_110260</name>
</gene>
<name>A0A1I5XIK1_9PSEU</name>
<evidence type="ECO:0000313" key="2">
    <source>
        <dbReference type="EMBL" id="SFQ31789.1"/>
    </source>
</evidence>
<proteinExistence type="predicted"/>